<feature type="transmembrane region" description="Helical" evidence="7">
    <location>
        <begin position="228"/>
        <end position="246"/>
    </location>
</feature>
<dbReference type="PANTHER" id="PTHR11562:SF17">
    <property type="entry name" value="RE54080P-RELATED"/>
    <property type="match status" value="1"/>
</dbReference>
<feature type="compositionally biased region" description="Basic and acidic residues" evidence="6">
    <location>
        <begin position="16"/>
        <end position="54"/>
    </location>
</feature>
<dbReference type="NCBIfam" id="TIGR01297">
    <property type="entry name" value="CDF"/>
    <property type="match status" value="1"/>
</dbReference>
<dbReference type="InterPro" id="IPR058533">
    <property type="entry name" value="Cation_efflux_TM"/>
</dbReference>
<evidence type="ECO:0000256" key="7">
    <source>
        <dbReference type="SAM" id="Phobius"/>
    </source>
</evidence>
<feature type="transmembrane region" description="Helical" evidence="7">
    <location>
        <begin position="61"/>
        <end position="82"/>
    </location>
</feature>
<dbReference type="RefSeq" id="WP_340274281.1">
    <property type="nucleotide sequence ID" value="NZ_JBAKIA010000005.1"/>
</dbReference>
<dbReference type="SUPFAM" id="SSF161111">
    <property type="entry name" value="Cation efflux protein transmembrane domain-like"/>
    <property type="match status" value="1"/>
</dbReference>
<proteinExistence type="predicted"/>
<dbReference type="InterPro" id="IPR050681">
    <property type="entry name" value="CDF/SLC30A"/>
</dbReference>
<keyword evidence="10" id="KW-1185">Reference proteome</keyword>
<comment type="subcellular location">
    <subcellularLocation>
        <location evidence="1">Membrane</location>
        <topology evidence="1">Multi-pass membrane protein</topology>
    </subcellularLocation>
</comment>
<feature type="region of interest" description="Disordered" evidence="6">
    <location>
        <begin position="1"/>
        <end position="54"/>
    </location>
</feature>
<comment type="caution">
    <text evidence="9">The sequence shown here is derived from an EMBL/GenBank/DDBJ whole genome shotgun (WGS) entry which is preliminary data.</text>
</comment>
<keyword evidence="2 7" id="KW-0812">Transmembrane</keyword>
<evidence type="ECO:0000313" key="9">
    <source>
        <dbReference type="EMBL" id="MEJ8474536.1"/>
    </source>
</evidence>
<dbReference type="PANTHER" id="PTHR11562">
    <property type="entry name" value="CATION EFFLUX PROTEIN/ ZINC TRANSPORTER"/>
    <property type="match status" value="1"/>
</dbReference>
<evidence type="ECO:0000313" key="10">
    <source>
        <dbReference type="Proteomes" id="UP001385499"/>
    </source>
</evidence>
<evidence type="ECO:0000256" key="2">
    <source>
        <dbReference type="ARBA" id="ARBA00022692"/>
    </source>
</evidence>
<dbReference type="Gene3D" id="1.20.1510.10">
    <property type="entry name" value="Cation efflux protein transmembrane domain"/>
    <property type="match status" value="1"/>
</dbReference>
<feature type="transmembrane region" description="Helical" evidence="7">
    <location>
        <begin position="160"/>
        <end position="183"/>
    </location>
</feature>
<sequence length="332" mass="35756">MPDPENPDTVLSSGHKRADHEGTGHKAHEHASGHAHGHDDSHRHDHGHSHAPDVNDKNARAVAAAGLLIASFMFAELVGGYLSGSLALMADAVHMVTDAASLGLAWWAFQQVKKPATPALSYGRHRLPVLMAFANAIFLLIVTGWICIEAVERFLKPEKVLAGPMLIIAVIGLLVNIAAFMVLRRGADNSLNIRSAVLHVIGDMLGSVAAIIAALVIAFTGWYPIDPILSIFVALLIVRSAIAILSQSSHILLEGSPVEIDRQDLIADLVRDVPDLEAISHMHIWSLAEGHLNATLHARPSRPEAAERVTKALRDSLNQRGIGHVTIEIDHQ</sequence>
<evidence type="ECO:0000256" key="4">
    <source>
        <dbReference type="ARBA" id="ARBA00022989"/>
    </source>
</evidence>
<keyword evidence="5 7" id="KW-0472">Membrane</keyword>
<keyword evidence="3" id="KW-0813">Transport</keyword>
<evidence type="ECO:0000256" key="6">
    <source>
        <dbReference type="SAM" id="MobiDB-lite"/>
    </source>
</evidence>
<reference evidence="9 10" key="1">
    <citation type="submission" date="2024-02" db="EMBL/GenBank/DDBJ databases">
        <title>Roseibium algae sp. nov., isolated from marine alga (Grateloupia sp.), showing potential in myo-inositol conversion.</title>
        <authorList>
            <person name="Wang Y."/>
        </authorList>
    </citation>
    <scope>NUCLEOTIDE SEQUENCE [LARGE SCALE GENOMIC DNA]</scope>
    <source>
        <strain evidence="9 10">H3510</strain>
    </source>
</reference>
<feature type="transmembrane region" description="Helical" evidence="7">
    <location>
        <begin position="88"/>
        <end position="109"/>
    </location>
</feature>
<evidence type="ECO:0000256" key="3">
    <source>
        <dbReference type="ARBA" id="ARBA00022906"/>
    </source>
</evidence>
<feature type="domain" description="Cation efflux protein transmembrane" evidence="8">
    <location>
        <begin position="64"/>
        <end position="253"/>
    </location>
</feature>
<accession>A0ABU8TK62</accession>
<evidence type="ECO:0000259" key="8">
    <source>
        <dbReference type="Pfam" id="PF01545"/>
    </source>
</evidence>
<dbReference type="Pfam" id="PF01545">
    <property type="entry name" value="Cation_efflux"/>
    <property type="match status" value="1"/>
</dbReference>
<dbReference type="Proteomes" id="UP001385499">
    <property type="component" value="Unassembled WGS sequence"/>
</dbReference>
<feature type="transmembrane region" description="Helical" evidence="7">
    <location>
        <begin position="129"/>
        <end position="148"/>
    </location>
</feature>
<name>A0ABU8TK62_9HYPH</name>
<keyword evidence="3" id="KW-0406">Ion transport</keyword>
<feature type="transmembrane region" description="Helical" evidence="7">
    <location>
        <begin position="195"/>
        <end position="222"/>
    </location>
</feature>
<keyword evidence="3" id="KW-0862">Zinc</keyword>
<keyword evidence="3" id="KW-0864">Zinc transport</keyword>
<dbReference type="InterPro" id="IPR027469">
    <property type="entry name" value="Cation_efflux_TMD_sf"/>
</dbReference>
<dbReference type="EMBL" id="JBAKIA010000005">
    <property type="protein sequence ID" value="MEJ8474536.1"/>
    <property type="molecule type" value="Genomic_DNA"/>
</dbReference>
<evidence type="ECO:0000256" key="1">
    <source>
        <dbReference type="ARBA" id="ARBA00004141"/>
    </source>
</evidence>
<organism evidence="9 10">
    <name type="scientific">Roseibium algae</name>
    <dbReference type="NCBI Taxonomy" id="3123038"/>
    <lineage>
        <taxon>Bacteria</taxon>
        <taxon>Pseudomonadati</taxon>
        <taxon>Pseudomonadota</taxon>
        <taxon>Alphaproteobacteria</taxon>
        <taxon>Hyphomicrobiales</taxon>
        <taxon>Stappiaceae</taxon>
        <taxon>Roseibium</taxon>
    </lineage>
</organism>
<evidence type="ECO:0000256" key="5">
    <source>
        <dbReference type="ARBA" id="ARBA00023136"/>
    </source>
</evidence>
<keyword evidence="4 7" id="KW-1133">Transmembrane helix</keyword>
<dbReference type="InterPro" id="IPR002524">
    <property type="entry name" value="Cation_efflux"/>
</dbReference>
<gene>
    <name evidence="9" type="ORF">V6575_10595</name>
</gene>
<protein>
    <submittedName>
        <fullName evidence="9">Cation diffusion facilitator family transporter</fullName>
    </submittedName>
</protein>